<dbReference type="EMBL" id="JANPWB010000001">
    <property type="protein sequence ID" value="KAJ1214874.1"/>
    <property type="molecule type" value="Genomic_DNA"/>
</dbReference>
<gene>
    <name evidence="1" type="ORF">NDU88_002485</name>
</gene>
<organism evidence="1 2">
    <name type="scientific">Pleurodeles waltl</name>
    <name type="common">Iberian ribbed newt</name>
    <dbReference type="NCBI Taxonomy" id="8319"/>
    <lineage>
        <taxon>Eukaryota</taxon>
        <taxon>Metazoa</taxon>
        <taxon>Chordata</taxon>
        <taxon>Craniata</taxon>
        <taxon>Vertebrata</taxon>
        <taxon>Euteleostomi</taxon>
        <taxon>Amphibia</taxon>
        <taxon>Batrachia</taxon>
        <taxon>Caudata</taxon>
        <taxon>Salamandroidea</taxon>
        <taxon>Salamandridae</taxon>
        <taxon>Pleurodelinae</taxon>
        <taxon>Pleurodeles</taxon>
    </lineage>
</organism>
<reference evidence="1" key="1">
    <citation type="journal article" date="2022" name="bioRxiv">
        <title>Sequencing and chromosome-scale assembly of the giantPleurodeles waltlgenome.</title>
        <authorList>
            <person name="Brown T."/>
            <person name="Elewa A."/>
            <person name="Iarovenko S."/>
            <person name="Subramanian E."/>
            <person name="Araus A.J."/>
            <person name="Petzold A."/>
            <person name="Susuki M."/>
            <person name="Suzuki K.-i.T."/>
            <person name="Hayashi T."/>
            <person name="Toyoda A."/>
            <person name="Oliveira C."/>
            <person name="Osipova E."/>
            <person name="Leigh N.D."/>
            <person name="Simon A."/>
            <person name="Yun M.H."/>
        </authorList>
    </citation>
    <scope>NUCLEOTIDE SEQUENCE</scope>
    <source>
        <strain evidence="1">20211129_DDA</strain>
        <tissue evidence="1">Liver</tissue>
    </source>
</reference>
<evidence type="ECO:0000313" key="1">
    <source>
        <dbReference type="EMBL" id="KAJ1214874.1"/>
    </source>
</evidence>
<name>A0AAV7WNP8_PLEWA</name>
<dbReference type="Proteomes" id="UP001066276">
    <property type="component" value="Chromosome 1_1"/>
</dbReference>
<sequence length="87" mass="9708">MQERARCDCGKIRNLTHRRRRVRHCGRTNVPQQAQCAKKQTTGAVGRLPTRGVTVVAYHDNSHEASNCLLMGMDNGDCLALQNLSMT</sequence>
<accession>A0AAV7WNP8</accession>
<keyword evidence="2" id="KW-1185">Reference proteome</keyword>
<evidence type="ECO:0000313" key="2">
    <source>
        <dbReference type="Proteomes" id="UP001066276"/>
    </source>
</evidence>
<proteinExistence type="predicted"/>
<comment type="caution">
    <text evidence="1">The sequence shown here is derived from an EMBL/GenBank/DDBJ whole genome shotgun (WGS) entry which is preliminary data.</text>
</comment>
<dbReference type="AlphaFoldDB" id="A0AAV7WNP8"/>
<protein>
    <submittedName>
        <fullName evidence="1">Uncharacterized protein</fullName>
    </submittedName>
</protein>